<dbReference type="EMBL" id="CP117884">
    <property type="protein sequence ID" value="WDF83396.1"/>
    <property type="molecule type" value="Genomic_DNA"/>
</dbReference>
<dbReference type="Pfam" id="PF05164">
    <property type="entry name" value="ZapA"/>
    <property type="match status" value="1"/>
</dbReference>
<keyword evidence="2" id="KW-1185">Reference proteome</keyword>
<dbReference type="InterPro" id="IPR007838">
    <property type="entry name" value="Cell_div_ZapA-like"/>
</dbReference>
<gene>
    <name evidence="1" type="ORF">PQ472_03915</name>
</gene>
<accession>A0ABY7WUF7</accession>
<keyword evidence="1" id="KW-0132">Cell division</keyword>
<protein>
    <submittedName>
        <fullName evidence="1">Cell division protein ZapA</fullName>
    </submittedName>
</protein>
<proteinExistence type="predicted"/>
<dbReference type="Gene3D" id="6.10.250.790">
    <property type="match status" value="1"/>
</dbReference>
<reference evidence="1 2" key="1">
    <citation type="submission" date="2023-02" db="EMBL/GenBank/DDBJ databases">
        <title>Genome sequence of Lacticaseibacillus sp. KACC 23028.</title>
        <authorList>
            <person name="Kim S."/>
            <person name="Heo J."/>
            <person name="Kwon S.-W."/>
        </authorList>
    </citation>
    <scope>NUCLEOTIDE SEQUENCE [LARGE SCALE GENOMIC DNA]</scope>
    <source>
        <strain evidence="1 2">KACC 23028</strain>
    </source>
</reference>
<dbReference type="GO" id="GO:0051301">
    <property type="term" value="P:cell division"/>
    <property type="evidence" value="ECO:0007669"/>
    <property type="project" value="UniProtKB-KW"/>
</dbReference>
<dbReference type="Proteomes" id="UP001220377">
    <property type="component" value="Chromosome"/>
</dbReference>
<sequence>MADEKRRYKATIAGKSYTLIGPGTSEQFDAVTTLLNDELAQIKRLQPSISTEDAAILLAFNALSDGIRDRAQTDHAQIQD</sequence>
<organism evidence="1 2">
    <name type="scientific">Lacticaseibacillus pabuli</name>
    <dbReference type="NCBI Taxonomy" id="3025672"/>
    <lineage>
        <taxon>Bacteria</taxon>
        <taxon>Bacillati</taxon>
        <taxon>Bacillota</taxon>
        <taxon>Bacilli</taxon>
        <taxon>Lactobacillales</taxon>
        <taxon>Lactobacillaceae</taxon>
        <taxon>Lacticaseibacillus</taxon>
    </lineage>
</organism>
<dbReference type="SUPFAM" id="SSF102829">
    <property type="entry name" value="Cell division protein ZapA-like"/>
    <property type="match status" value="1"/>
</dbReference>
<evidence type="ECO:0000313" key="1">
    <source>
        <dbReference type="EMBL" id="WDF83396.1"/>
    </source>
</evidence>
<keyword evidence="1" id="KW-0131">Cell cycle</keyword>
<evidence type="ECO:0000313" key="2">
    <source>
        <dbReference type="Proteomes" id="UP001220377"/>
    </source>
</evidence>
<dbReference type="InterPro" id="IPR053712">
    <property type="entry name" value="Bac_CellDiv_Activator"/>
</dbReference>
<dbReference type="RefSeq" id="WP_274261535.1">
    <property type="nucleotide sequence ID" value="NZ_CP117884.1"/>
</dbReference>
<name>A0ABY7WUF7_9LACO</name>
<dbReference type="InterPro" id="IPR036192">
    <property type="entry name" value="Cell_div_ZapA-like_sf"/>
</dbReference>